<organism evidence="1">
    <name type="scientific">viral metagenome</name>
    <dbReference type="NCBI Taxonomy" id="1070528"/>
    <lineage>
        <taxon>unclassified sequences</taxon>
        <taxon>metagenomes</taxon>
        <taxon>organismal metagenomes</taxon>
    </lineage>
</organism>
<reference evidence="1" key="1">
    <citation type="journal article" date="2020" name="Nature">
        <title>Giant virus diversity and host interactions through global metagenomics.</title>
        <authorList>
            <person name="Schulz F."/>
            <person name="Roux S."/>
            <person name="Paez-Espino D."/>
            <person name="Jungbluth S."/>
            <person name="Walsh D.A."/>
            <person name="Denef V.J."/>
            <person name="McMahon K.D."/>
            <person name="Konstantinidis K.T."/>
            <person name="Eloe-Fadrosh E.A."/>
            <person name="Kyrpides N.C."/>
            <person name="Woyke T."/>
        </authorList>
    </citation>
    <scope>NUCLEOTIDE SEQUENCE</scope>
    <source>
        <strain evidence="1">GVMAG-S-1101161-73</strain>
    </source>
</reference>
<dbReference type="AlphaFoldDB" id="A0A6C0ANQ6"/>
<protein>
    <submittedName>
        <fullName evidence="1">Uncharacterized protein</fullName>
    </submittedName>
</protein>
<dbReference type="EMBL" id="MN740728">
    <property type="protein sequence ID" value="QHS80925.1"/>
    <property type="molecule type" value="Genomic_DNA"/>
</dbReference>
<sequence>MDTLLENIRILEALLETNISAKDDLEIRAEIKILENEYNKLQKQNT</sequence>
<evidence type="ECO:0000313" key="1">
    <source>
        <dbReference type="EMBL" id="QHS80925.1"/>
    </source>
</evidence>
<name>A0A6C0ANQ6_9ZZZZ</name>
<accession>A0A6C0ANQ6</accession>
<proteinExistence type="predicted"/>